<dbReference type="Gene3D" id="3.90.79.10">
    <property type="entry name" value="Nucleoside Triphosphate Pyrophosphohydrolase"/>
    <property type="match status" value="1"/>
</dbReference>
<reference evidence="20 21" key="1">
    <citation type="submission" date="2019-07" db="EMBL/GenBank/DDBJ databases">
        <title>The pathways for chlorine oxyanion respiration interact through the shared metabolite chlorate.</title>
        <authorList>
            <person name="Barnum T.P."/>
            <person name="Cheng Y."/>
            <person name="Hill K.A."/>
            <person name="Lucas L.N."/>
            <person name="Carlson H.K."/>
            <person name="Coates J.D."/>
        </authorList>
    </citation>
    <scope>NUCLEOTIDE SEQUENCE [LARGE SCALE GENOMIC DNA]</scope>
    <source>
        <strain evidence="20">BK-3</strain>
    </source>
</reference>
<dbReference type="InterPro" id="IPR036206">
    <property type="entry name" value="ThiamineP_synth_sf"/>
</dbReference>
<keyword evidence="3" id="KW-0515">Mutator protein</keyword>
<dbReference type="NCBIfam" id="TIGR00586">
    <property type="entry name" value="mutt"/>
    <property type="match status" value="1"/>
</dbReference>
<dbReference type="InterPro" id="IPR047127">
    <property type="entry name" value="MutT-like"/>
</dbReference>
<evidence type="ECO:0000256" key="12">
    <source>
        <dbReference type="ARBA" id="ARBA00038905"/>
    </source>
</evidence>
<evidence type="ECO:0000256" key="18">
    <source>
        <dbReference type="PIRSR" id="PIRSR603561-2"/>
    </source>
</evidence>
<evidence type="ECO:0000256" key="9">
    <source>
        <dbReference type="ARBA" id="ARBA00023204"/>
    </source>
</evidence>
<feature type="domain" description="Nudix hydrolase" evidence="19">
    <location>
        <begin position="3"/>
        <end position="130"/>
    </location>
</feature>
<keyword evidence="6" id="KW-0227">DNA damage</keyword>
<evidence type="ECO:0000256" key="8">
    <source>
        <dbReference type="ARBA" id="ARBA00022842"/>
    </source>
</evidence>
<evidence type="ECO:0000259" key="19">
    <source>
        <dbReference type="PROSITE" id="PS51462"/>
    </source>
</evidence>
<feature type="binding site" evidence="17">
    <location>
        <begin position="34"/>
        <end position="37"/>
    </location>
    <ligand>
        <name>8-oxo-dGTP</name>
        <dbReference type="ChEBI" id="CHEBI:77896"/>
    </ligand>
</feature>
<dbReference type="InterPro" id="IPR000086">
    <property type="entry name" value="NUDIX_hydrolase_dom"/>
</dbReference>
<dbReference type="CDD" id="cd00564">
    <property type="entry name" value="TMP_TenI"/>
    <property type="match status" value="1"/>
</dbReference>
<proteinExistence type="inferred from homology"/>
<accession>A0A558DC02</accession>
<evidence type="ECO:0000256" key="4">
    <source>
        <dbReference type="ARBA" id="ARBA00022705"/>
    </source>
</evidence>
<dbReference type="InterPro" id="IPR015797">
    <property type="entry name" value="NUDIX_hydrolase-like_dom_sf"/>
</dbReference>
<dbReference type="InterPro" id="IPR003561">
    <property type="entry name" value="Mutator_MutT"/>
</dbReference>
<protein>
    <recommendedName>
        <fullName evidence="13">8-oxo-dGTP diphosphatase</fullName>
        <ecNumber evidence="12">3.6.1.55</ecNumber>
    </recommendedName>
    <alternativeName>
        <fullName evidence="16">7,8-dihydro-8-oxoguanine-triphosphatase</fullName>
    </alternativeName>
    <alternativeName>
        <fullName evidence="15">Mutator protein MutT</fullName>
    </alternativeName>
    <alternativeName>
        <fullName evidence="14">dGTP pyrophosphohydrolase</fullName>
    </alternativeName>
</protein>
<dbReference type="PROSITE" id="PS51462">
    <property type="entry name" value="NUDIX"/>
    <property type="match status" value="1"/>
</dbReference>
<dbReference type="PRINTS" id="PR00502">
    <property type="entry name" value="NUDIXFAMILY"/>
</dbReference>
<evidence type="ECO:0000256" key="15">
    <source>
        <dbReference type="ARBA" id="ARBA00041979"/>
    </source>
</evidence>
<evidence type="ECO:0000256" key="2">
    <source>
        <dbReference type="ARBA" id="ARBA00005582"/>
    </source>
</evidence>
<feature type="binding site" evidence="17">
    <location>
        <position position="28"/>
    </location>
    <ligand>
        <name>8-oxo-dGTP</name>
        <dbReference type="ChEBI" id="CHEBI:77896"/>
    </ligand>
</feature>
<evidence type="ECO:0000256" key="11">
    <source>
        <dbReference type="ARBA" id="ARBA00036904"/>
    </source>
</evidence>
<dbReference type="Pfam" id="PF02581">
    <property type="entry name" value="TMP-TENI"/>
    <property type="match status" value="1"/>
</dbReference>
<feature type="binding site" evidence="17">
    <location>
        <position position="23"/>
    </location>
    <ligand>
        <name>8-oxo-dGTP</name>
        <dbReference type="ChEBI" id="CHEBI:77896"/>
    </ligand>
</feature>
<dbReference type="InterPro" id="IPR022998">
    <property type="entry name" value="ThiamineP_synth_TenI"/>
</dbReference>
<dbReference type="GO" id="GO:0006260">
    <property type="term" value="P:DNA replication"/>
    <property type="evidence" value="ECO:0007669"/>
    <property type="project" value="UniProtKB-KW"/>
</dbReference>
<dbReference type="SUPFAM" id="SSF51391">
    <property type="entry name" value="Thiamin phosphate synthase"/>
    <property type="match status" value="1"/>
</dbReference>
<dbReference type="InterPro" id="IPR020476">
    <property type="entry name" value="Nudix_hydrolase"/>
</dbReference>
<dbReference type="EC" id="3.6.1.55" evidence="12"/>
<dbReference type="GO" id="GO:0044716">
    <property type="term" value="F:8-oxo-GDP phosphatase activity"/>
    <property type="evidence" value="ECO:0007669"/>
    <property type="project" value="TreeGrafter"/>
</dbReference>
<keyword evidence="8 18" id="KW-0460">Magnesium</keyword>
<dbReference type="InterPro" id="IPR020084">
    <property type="entry name" value="NUDIX_hydrolase_CS"/>
</dbReference>
<evidence type="ECO:0000256" key="13">
    <source>
        <dbReference type="ARBA" id="ARBA00040794"/>
    </source>
</evidence>
<feature type="binding site" evidence="18">
    <location>
        <position position="57"/>
    </location>
    <ligand>
        <name>Mg(2+)</name>
        <dbReference type="ChEBI" id="CHEBI:18420"/>
    </ligand>
</feature>
<dbReference type="GO" id="GO:0046872">
    <property type="term" value="F:metal ion binding"/>
    <property type="evidence" value="ECO:0007669"/>
    <property type="project" value="UniProtKB-KW"/>
</dbReference>
<evidence type="ECO:0000256" key="6">
    <source>
        <dbReference type="ARBA" id="ARBA00022763"/>
    </source>
</evidence>
<feature type="binding site" evidence="18">
    <location>
        <position position="37"/>
    </location>
    <ligand>
        <name>Mg(2+)</name>
        <dbReference type="ChEBI" id="CHEBI:18420"/>
    </ligand>
</feature>
<evidence type="ECO:0000256" key="3">
    <source>
        <dbReference type="ARBA" id="ARBA00022457"/>
    </source>
</evidence>
<keyword evidence="5 18" id="KW-0479">Metal-binding</keyword>
<evidence type="ECO:0000256" key="5">
    <source>
        <dbReference type="ARBA" id="ARBA00022723"/>
    </source>
</evidence>
<evidence type="ECO:0000256" key="17">
    <source>
        <dbReference type="PIRSR" id="PIRSR603561-1"/>
    </source>
</evidence>
<evidence type="ECO:0000256" key="10">
    <source>
        <dbReference type="ARBA" id="ARBA00035861"/>
    </source>
</evidence>
<dbReference type="NCBIfam" id="NF006530">
    <property type="entry name" value="PRK08999.1"/>
    <property type="match status" value="1"/>
</dbReference>
<dbReference type="AlphaFoldDB" id="A0A558DC02"/>
<dbReference type="PROSITE" id="PS00893">
    <property type="entry name" value="NUDIX_BOX"/>
    <property type="match status" value="1"/>
</dbReference>
<evidence type="ECO:0000256" key="7">
    <source>
        <dbReference type="ARBA" id="ARBA00022801"/>
    </source>
</evidence>
<dbReference type="PANTHER" id="PTHR47707">
    <property type="entry name" value="8-OXO-DGTP DIPHOSPHATASE"/>
    <property type="match status" value="1"/>
</dbReference>
<evidence type="ECO:0000256" key="1">
    <source>
        <dbReference type="ARBA" id="ARBA00001946"/>
    </source>
</evidence>
<keyword evidence="9" id="KW-0234">DNA repair</keyword>
<name>A0A558DC02_9GAMM</name>
<dbReference type="SUPFAM" id="SSF55811">
    <property type="entry name" value="Nudix"/>
    <property type="match status" value="1"/>
</dbReference>
<comment type="catalytic activity">
    <reaction evidence="10">
        <text>8-oxo-dGTP + H2O = 8-oxo-dGMP + diphosphate + H(+)</text>
        <dbReference type="Rhea" id="RHEA:31575"/>
        <dbReference type="ChEBI" id="CHEBI:15377"/>
        <dbReference type="ChEBI" id="CHEBI:15378"/>
        <dbReference type="ChEBI" id="CHEBI:33019"/>
        <dbReference type="ChEBI" id="CHEBI:63224"/>
        <dbReference type="ChEBI" id="CHEBI:77896"/>
        <dbReference type="EC" id="3.6.1.55"/>
    </reaction>
</comment>
<dbReference type="PANTHER" id="PTHR47707:SF1">
    <property type="entry name" value="NUDIX HYDROLASE FAMILY PROTEIN"/>
    <property type="match status" value="1"/>
</dbReference>
<dbReference type="Gene3D" id="3.20.20.70">
    <property type="entry name" value="Aldolase class I"/>
    <property type="match status" value="1"/>
</dbReference>
<keyword evidence="4" id="KW-0235">DNA replication</keyword>
<organism evidence="20 21">
    <name type="scientific">Sedimenticola thiotaurini</name>
    <dbReference type="NCBI Taxonomy" id="1543721"/>
    <lineage>
        <taxon>Bacteria</taxon>
        <taxon>Pseudomonadati</taxon>
        <taxon>Pseudomonadota</taxon>
        <taxon>Gammaproteobacteria</taxon>
        <taxon>Chromatiales</taxon>
        <taxon>Sedimenticolaceae</taxon>
        <taxon>Sedimenticola</taxon>
    </lineage>
</organism>
<dbReference type="GO" id="GO:0006281">
    <property type="term" value="P:DNA repair"/>
    <property type="evidence" value="ECO:0007669"/>
    <property type="project" value="UniProtKB-KW"/>
</dbReference>
<comment type="similarity">
    <text evidence="2">Belongs to the Nudix hydrolase family.</text>
</comment>
<evidence type="ECO:0000313" key="21">
    <source>
        <dbReference type="Proteomes" id="UP000317355"/>
    </source>
</evidence>
<dbReference type="Proteomes" id="UP000317355">
    <property type="component" value="Unassembled WGS sequence"/>
</dbReference>
<dbReference type="InterPro" id="IPR013785">
    <property type="entry name" value="Aldolase_TIM"/>
</dbReference>
<evidence type="ECO:0000256" key="14">
    <source>
        <dbReference type="ARBA" id="ARBA00041592"/>
    </source>
</evidence>
<gene>
    <name evidence="20" type="ORF">FHK82_03985</name>
</gene>
<dbReference type="GO" id="GO:0044715">
    <property type="term" value="F:8-oxo-dGDP phosphatase activity"/>
    <property type="evidence" value="ECO:0007669"/>
    <property type="project" value="TreeGrafter"/>
</dbReference>
<sequence length="314" mass="34653">MFPIHVAVGVILNSEGKILLSRRPENAHQGGLWEFPGGKVERREDLSQALRREIREELGIEVITHQPLISITHAYPDKCVRLDVHRILRYAGIPLGMEGQPIEWASVDELDNYAMPAADRPICNALKLPDTYLITGDDPIDPTSFLRRLTVSLESGIQLVQLRAPGLDENAYCRLAEQAYPLCQQFGAKMLINAPVEYLGKIEADGIHLTSKQLGMHQERPVSAEKWLAASCHNKTELEQAVAIGVDFCVLSPVLETTSHPGVEPIGWDRFTNLLSEINIPVYALGGMGREQIRQALNSGGQGIAAISALWDKA</sequence>
<dbReference type="InterPro" id="IPR029119">
    <property type="entry name" value="MutY_C"/>
</dbReference>
<evidence type="ECO:0000313" key="20">
    <source>
        <dbReference type="EMBL" id="TVT58540.1"/>
    </source>
</evidence>
<dbReference type="GO" id="GO:0009228">
    <property type="term" value="P:thiamine biosynthetic process"/>
    <property type="evidence" value="ECO:0007669"/>
    <property type="project" value="UniProtKB-KW"/>
</dbReference>
<dbReference type="FunFam" id="3.90.79.10:FF:000014">
    <property type="entry name" value="8-oxo-dGTP diphosphatase MutT"/>
    <property type="match status" value="1"/>
</dbReference>
<dbReference type="Pfam" id="PF14815">
    <property type="entry name" value="NUDIX_4"/>
    <property type="match status" value="1"/>
</dbReference>
<dbReference type="GO" id="GO:0008413">
    <property type="term" value="F:8-oxo-7,8-dihydroguanosine triphosphate pyrophosphatase activity"/>
    <property type="evidence" value="ECO:0007669"/>
    <property type="project" value="InterPro"/>
</dbReference>
<dbReference type="EMBL" id="VMRY01000009">
    <property type="protein sequence ID" value="TVT58540.1"/>
    <property type="molecule type" value="Genomic_DNA"/>
</dbReference>
<evidence type="ECO:0000256" key="16">
    <source>
        <dbReference type="ARBA" id="ARBA00042798"/>
    </source>
</evidence>
<dbReference type="GO" id="GO:0035539">
    <property type="term" value="F:8-oxo-7,8-dihydrodeoxyguanosine triphosphate pyrophosphatase activity"/>
    <property type="evidence" value="ECO:0007669"/>
    <property type="project" value="UniProtKB-EC"/>
</dbReference>
<comment type="caution">
    <text evidence="20">The sequence shown here is derived from an EMBL/GenBank/DDBJ whole genome shotgun (WGS) entry which is preliminary data.</text>
</comment>
<comment type="catalytic activity">
    <reaction evidence="11">
        <text>8-oxo-GTP + H2O = 8-oxo-GMP + diphosphate + H(+)</text>
        <dbReference type="Rhea" id="RHEA:67616"/>
        <dbReference type="ChEBI" id="CHEBI:15377"/>
        <dbReference type="ChEBI" id="CHEBI:15378"/>
        <dbReference type="ChEBI" id="CHEBI:33019"/>
        <dbReference type="ChEBI" id="CHEBI:143553"/>
        <dbReference type="ChEBI" id="CHEBI:145694"/>
    </reaction>
</comment>
<keyword evidence="7 20" id="KW-0378">Hydrolase</keyword>
<comment type="cofactor">
    <cofactor evidence="1 18">
        <name>Mg(2+)</name>
        <dbReference type="ChEBI" id="CHEBI:18420"/>
    </cofactor>
</comment>
<dbReference type="CDD" id="cd03425">
    <property type="entry name" value="NUDIX_MutT_NudA_like"/>
    <property type="match status" value="1"/>
</dbReference>